<comment type="caution">
    <text evidence="8">The sequence shown here is derived from an EMBL/GenBank/DDBJ whole genome shotgun (WGS) entry which is preliminary data.</text>
</comment>
<evidence type="ECO:0000259" key="7">
    <source>
        <dbReference type="Pfam" id="PF24986"/>
    </source>
</evidence>
<evidence type="ECO:0000313" key="9">
    <source>
        <dbReference type="Proteomes" id="UP000824246"/>
    </source>
</evidence>
<comment type="subcellular location">
    <subcellularLocation>
        <location evidence="5">Cytoplasm</location>
    </subcellularLocation>
</comment>
<feature type="domain" description="Ribosome maturation factor RimM PRC barrel" evidence="7">
    <location>
        <begin position="105"/>
        <end position="170"/>
    </location>
</feature>
<comment type="subunit">
    <text evidence="5">Binds ribosomal protein uS19.</text>
</comment>
<evidence type="ECO:0000256" key="2">
    <source>
        <dbReference type="ARBA" id="ARBA00022517"/>
    </source>
</evidence>
<evidence type="ECO:0000313" key="8">
    <source>
        <dbReference type="EMBL" id="HIX44688.1"/>
    </source>
</evidence>
<dbReference type="GO" id="GO:0005840">
    <property type="term" value="C:ribosome"/>
    <property type="evidence" value="ECO:0007669"/>
    <property type="project" value="InterPro"/>
</dbReference>
<gene>
    <name evidence="5 8" type="primary">rimM</name>
    <name evidence="8" type="ORF">H9982_00535</name>
</gene>
<protein>
    <recommendedName>
        <fullName evidence="5">Ribosome maturation factor RimM</fullName>
    </recommendedName>
</protein>
<comment type="domain">
    <text evidence="5">The PRC barrel domain binds ribosomal protein uS19.</text>
</comment>
<comment type="similarity">
    <text evidence="5">Belongs to the RimM family.</text>
</comment>
<dbReference type="InterPro" id="IPR011033">
    <property type="entry name" value="PRC_barrel-like_sf"/>
</dbReference>
<sequence>MIRRDELIKIGRFNKPHGVHGEISMTFTDDAFDRCDSPYIVSLVDGIFVPFFIEEYRFKNDSTALVKLCDVNNEVEAAAFTLLDVYYPKRYYTEPDDTATPGDYFIGFAVVDGEKGALGTIVAIEDATANILFVVATPEGDELLIPAQEAFVESVDEDARVIHMNLPEGLLDL</sequence>
<dbReference type="InterPro" id="IPR036976">
    <property type="entry name" value="RimM_N_sf"/>
</dbReference>
<accession>A0A9D1VQ11</accession>
<dbReference type="Pfam" id="PF24986">
    <property type="entry name" value="PRC_RimM"/>
    <property type="match status" value="1"/>
</dbReference>
<keyword evidence="1 5" id="KW-0963">Cytoplasm</keyword>
<dbReference type="HAMAP" id="MF_00014">
    <property type="entry name" value="Ribosome_mat_RimM"/>
    <property type="match status" value="1"/>
</dbReference>
<dbReference type="GO" id="GO:0043022">
    <property type="term" value="F:ribosome binding"/>
    <property type="evidence" value="ECO:0007669"/>
    <property type="project" value="InterPro"/>
</dbReference>
<feature type="domain" description="RimM N-terminal" evidence="6">
    <location>
        <begin position="10"/>
        <end position="89"/>
    </location>
</feature>
<comment type="function">
    <text evidence="5">An accessory protein needed during the final step in the assembly of 30S ribosomal subunit, possibly for assembly of the head region. Essential for efficient processing of 16S rRNA. May be needed both before and after RbfA during the maturation of 16S rRNA. It has affinity for free ribosomal 30S subunits but not for 70S ribosomes.</text>
</comment>
<dbReference type="Gene3D" id="2.30.30.240">
    <property type="entry name" value="PRC-barrel domain"/>
    <property type="match status" value="1"/>
</dbReference>
<reference evidence="8" key="2">
    <citation type="submission" date="2021-04" db="EMBL/GenBank/DDBJ databases">
        <authorList>
            <person name="Gilroy R."/>
        </authorList>
    </citation>
    <scope>NUCLEOTIDE SEQUENCE</scope>
    <source>
        <strain evidence="8">ChiHjej12B11-16260</strain>
    </source>
</reference>
<reference evidence="8" key="1">
    <citation type="journal article" date="2021" name="PeerJ">
        <title>Extensive microbial diversity within the chicken gut microbiome revealed by metagenomics and culture.</title>
        <authorList>
            <person name="Gilroy R."/>
            <person name="Ravi A."/>
            <person name="Getino M."/>
            <person name="Pursley I."/>
            <person name="Horton D.L."/>
            <person name="Alikhan N.F."/>
            <person name="Baker D."/>
            <person name="Gharbi K."/>
            <person name="Hall N."/>
            <person name="Watson M."/>
            <person name="Adriaenssens E.M."/>
            <person name="Foster-Nyarko E."/>
            <person name="Jarju S."/>
            <person name="Secka A."/>
            <person name="Antonio M."/>
            <person name="Oren A."/>
            <person name="Chaudhuri R.R."/>
            <person name="La Ragione R."/>
            <person name="Hildebrand F."/>
            <person name="Pallen M.J."/>
        </authorList>
    </citation>
    <scope>NUCLEOTIDE SEQUENCE</scope>
    <source>
        <strain evidence="8">ChiHjej12B11-16260</strain>
    </source>
</reference>
<organism evidence="8 9">
    <name type="scientific">Candidatus Barnesiella excrementipullorum</name>
    <dbReference type="NCBI Taxonomy" id="2838479"/>
    <lineage>
        <taxon>Bacteria</taxon>
        <taxon>Pseudomonadati</taxon>
        <taxon>Bacteroidota</taxon>
        <taxon>Bacteroidia</taxon>
        <taxon>Bacteroidales</taxon>
        <taxon>Barnesiellaceae</taxon>
        <taxon>Barnesiella</taxon>
    </lineage>
</organism>
<dbReference type="PANTHER" id="PTHR33692:SF1">
    <property type="entry name" value="RIBOSOME MATURATION FACTOR RIMM"/>
    <property type="match status" value="1"/>
</dbReference>
<dbReference type="GO" id="GO:0005737">
    <property type="term" value="C:cytoplasm"/>
    <property type="evidence" value="ECO:0007669"/>
    <property type="project" value="UniProtKB-SubCell"/>
</dbReference>
<evidence type="ECO:0000259" key="6">
    <source>
        <dbReference type="Pfam" id="PF01782"/>
    </source>
</evidence>
<dbReference type="InterPro" id="IPR002676">
    <property type="entry name" value="RimM_N"/>
</dbReference>
<keyword evidence="3 5" id="KW-0698">rRNA processing</keyword>
<dbReference type="GO" id="GO:0006364">
    <property type="term" value="P:rRNA processing"/>
    <property type="evidence" value="ECO:0007669"/>
    <property type="project" value="UniProtKB-UniRule"/>
</dbReference>
<dbReference type="EMBL" id="DXFB01000012">
    <property type="protein sequence ID" value="HIX44688.1"/>
    <property type="molecule type" value="Genomic_DNA"/>
</dbReference>
<keyword evidence="2 5" id="KW-0690">Ribosome biogenesis</keyword>
<keyword evidence="4 5" id="KW-0143">Chaperone</keyword>
<evidence type="ECO:0000256" key="5">
    <source>
        <dbReference type="HAMAP-Rule" id="MF_00014"/>
    </source>
</evidence>
<proteinExistence type="inferred from homology"/>
<dbReference type="InterPro" id="IPR009000">
    <property type="entry name" value="Transl_B-barrel_sf"/>
</dbReference>
<dbReference type="InterPro" id="IPR056792">
    <property type="entry name" value="PRC_RimM"/>
</dbReference>
<dbReference type="GO" id="GO:0042274">
    <property type="term" value="P:ribosomal small subunit biogenesis"/>
    <property type="evidence" value="ECO:0007669"/>
    <property type="project" value="UniProtKB-UniRule"/>
</dbReference>
<evidence type="ECO:0000256" key="4">
    <source>
        <dbReference type="ARBA" id="ARBA00023186"/>
    </source>
</evidence>
<dbReference type="AlphaFoldDB" id="A0A9D1VQ11"/>
<dbReference type="Gene3D" id="2.40.30.60">
    <property type="entry name" value="RimM"/>
    <property type="match status" value="1"/>
</dbReference>
<dbReference type="Pfam" id="PF01782">
    <property type="entry name" value="RimM"/>
    <property type="match status" value="1"/>
</dbReference>
<dbReference type="NCBIfam" id="TIGR02273">
    <property type="entry name" value="16S_RimM"/>
    <property type="match status" value="1"/>
</dbReference>
<name>A0A9D1VQ11_9BACT</name>
<evidence type="ECO:0000256" key="3">
    <source>
        <dbReference type="ARBA" id="ARBA00022552"/>
    </source>
</evidence>
<dbReference type="PANTHER" id="PTHR33692">
    <property type="entry name" value="RIBOSOME MATURATION FACTOR RIMM"/>
    <property type="match status" value="1"/>
</dbReference>
<dbReference type="SUPFAM" id="SSF50346">
    <property type="entry name" value="PRC-barrel domain"/>
    <property type="match status" value="1"/>
</dbReference>
<evidence type="ECO:0000256" key="1">
    <source>
        <dbReference type="ARBA" id="ARBA00022490"/>
    </source>
</evidence>
<dbReference type="InterPro" id="IPR011961">
    <property type="entry name" value="RimM"/>
</dbReference>
<dbReference type="Proteomes" id="UP000824246">
    <property type="component" value="Unassembled WGS sequence"/>
</dbReference>
<dbReference type="SUPFAM" id="SSF50447">
    <property type="entry name" value="Translation proteins"/>
    <property type="match status" value="1"/>
</dbReference>